<dbReference type="Proteomes" id="UP000585050">
    <property type="component" value="Unassembled WGS sequence"/>
</dbReference>
<dbReference type="EMBL" id="JABAIL010000028">
    <property type="protein sequence ID" value="NLR95057.1"/>
    <property type="molecule type" value="Genomic_DNA"/>
</dbReference>
<proteinExistence type="predicted"/>
<sequence length="120" mass="13992">MSYNNENVDLSFELAGFTYFEGTKDLFWLADEEAETCMRDTVLKGSSFISKIFEGSYEIEDSPIISESRDISSMLINLRFQEMFQRAYEIAKSKGYRWTNINVLSTQHDFDCLYNTLSEI</sequence>
<protein>
    <submittedName>
        <fullName evidence="1">Uncharacterized protein</fullName>
    </submittedName>
</protein>
<accession>A0A7X8XZD2</accession>
<gene>
    <name evidence="1" type="ORF">HGP29_27910</name>
</gene>
<name>A0A7X8XZD2_9BACT</name>
<keyword evidence="2" id="KW-1185">Reference proteome</keyword>
<evidence type="ECO:0000313" key="2">
    <source>
        <dbReference type="Proteomes" id="UP000585050"/>
    </source>
</evidence>
<reference evidence="1 2" key="1">
    <citation type="submission" date="2020-04" db="EMBL/GenBank/DDBJ databases">
        <title>Flammeovirga sp. SR4, a novel species isolated from seawater.</title>
        <authorList>
            <person name="Wang X."/>
        </authorList>
    </citation>
    <scope>NUCLEOTIDE SEQUENCE [LARGE SCALE GENOMIC DNA]</scope>
    <source>
        <strain evidence="1 2">SR4</strain>
    </source>
</reference>
<evidence type="ECO:0000313" key="1">
    <source>
        <dbReference type="EMBL" id="NLR95057.1"/>
    </source>
</evidence>
<comment type="caution">
    <text evidence="1">The sequence shown here is derived from an EMBL/GenBank/DDBJ whole genome shotgun (WGS) entry which is preliminary data.</text>
</comment>
<dbReference type="RefSeq" id="WP_168885762.1">
    <property type="nucleotide sequence ID" value="NZ_JABAIL010000028.1"/>
</dbReference>
<dbReference type="AlphaFoldDB" id="A0A7X8XZD2"/>
<organism evidence="1 2">
    <name type="scientific">Flammeovirga agarivorans</name>
    <dbReference type="NCBI Taxonomy" id="2726742"/>
    <lineage>
        <taxon>Bacteria</taxon>
        <taxon>Pseudomonadati</taxon>
        <taxon>Bacteroidota</taxon>
        <taxon>Cytophagia</taxon>
        <taxon>Cytophagales</taxon>
        <taxon>Flammeovirgaceae</taxon>
        <taxon>Flammeovirga</taxon>
    </lineage>
</organism>